<dbReference type="AlphaFoldDB" id="A0A225AQC2"/>
<sequence>MHDPSSQQLDMEGLSDTDSQSAQLLPGPYEKTNFDRQYERQSFWNRVRGGFVRWRWLILSGTQSVVIVLLLGSLLATNKVPKMVPGGELDGLVPEYPYEAKVFLDHISDYTVNFTSEAASLEIREKWRNLLPKGSGWIHVEKPEEHPYLLHSFTTSSAKDVYLLSWVHQLHCLYTVMDNFDALVQFGPDGTEREPETGHGSIHINHCFEYLRQIILCNMDSTLEGATVDNAHGTSGCCNAHRVHGIASSAMIEAMSYHLLTPSDKYLDGDSSSTTSSQMQDISGLLAARRSLQRWKIASLASTTLLFGVCFLFLSSVREGLPVATIRPLQSPADEAPEILEWQPQVFKSNFHEDRTPWQGPPSDTVDKAWDDLYQNIGIVTVNKSLAAKLPDETIEVPGLDGQYVLGLGVFHQLHCLNMMRKSMYPERYGGTEGMSMENAEMIWNHLEHCVDQLRQVIMCYGDLSTVSWEWDEEGDVPVSKFGATRMCRNFDNIHKWATNRAFPGEEFNKYLRMTGHNTIGN</sequence>
<dbReference type="GO" id="GO:0016491">
    <property type="term" value="F:oxidoreductase activity"/>
    <property type="evidence" value="ECO:0007669"/>
    <property type="project" value="UniProtKB-KW"/>
</dbReference>
<protein>
    <recommendedName>
        <fullName evidence="7">Tat pathway signal sequence</fullName>
    </recommendedName>
</protein>
<dbReference type="InterPro" id="IPR021765">
    <property type="entry name" value="UstYa-like"/>
</dbReference>
<dbReference type="GeneID" id="31000850"/>
<organism evidence="5 6">
    <name type="scientific">Talaromyces atroroseus</name>
    <dbReference type="NCBI Taxonomy" id="1441469"/>
    <lineage>
        <taxon>Eukaryota</taxon>
        <taxon>Fungi</taxon>
        <taxon>Dikarya</taxon>
        <taxon>Ascomycota</taxon>
        <taxon>Pezizomycotina</taxon>
        <taxon>Eurotiomycetes</taxon>
        <taxon>Eurotiomycetidae</taxon>
        <taxon>Eurotiales</taxon>
        <taxon>Trichocomaceae</taxon>
        <taxon>Talaromyces</taxon>
        <taxon>Talaromyces sect. Trachyspermi</taxon>
    </lineage>
</organism>
<evidence type="ECO:0000256" key="1">
    <source>
        <dbReference type="ARBA" id="ARBA00004685"/>
    </source>
</evidence>
<dbReference type="Pfam" id="PF11807">
    <property type="entry name" value="UstYa"/>
    <property type="match status" value="2"/>
</dbReference>
<keyword evidence="4" id="KW-0812">Transmembrane</keyword>
<keyword evidence="4" id="KW-0472">Membrane</keyword>
<keyword evidence="4" id="KW-1133">Transmembrane helix</keyword>
<comment type="caution">
    <text evidence="5">The sequence shown here is derived from an EMBL/GenBank/DDBJ whole genome shotgun (WGS) entry which is preliminary data.</text>
</comment>
<comment type="pathway">
    <text evidence="1">Mycotoxin biosynthesis.</text>
</comment>
<keyword evidence="6" id="KW-1185">Reference proteome</keyword>
<proteinExistence type="inferred from homology"/>
<evidence type="ECO:0000256" key="2">
    <source>
        <dbReference type="ARBA" id="ARBA00035112"/>
    </source>
</evidence>
<dbReference type="EMBL" id="LFMY01000001">
    <property type="protein sequence ID" value="OKL63821.1"/>
    <property type="molecule type" value="Genomic_DNA"/>
</dbReference>
<gene>
    <name evidence="5" type="ORF">UA08_01095</name>
</gene>
<evidence type="ECO:0000256" key="3">
    <source>
        <dbReference type="SAM" id="MobiDB-lite"/>
    </source>
</evidence>
<comment type="similarity">
    <text evidence="2">Belongs to the ustYa family.</text>
</comment>
<name>A0A225AQC2_TALAT</name>
<feature type="transmembrane region" description="Helical" evidence="4">
    <location>
        <begin position="297"/>
        <end position="317"/>
    </location>
</feature>
<dbReference type="Proteomes" id="UP000214365">
    <property type="component" value="Unassembled WGS sequence"/>
</dbReference>
<dbReference type="STRING" id="1441469.A0A225AQC2"/>
<feature type="region of interest" description="Disordered" evidence="3">
    <location>
        <begin position="1"/>
        <end position="29"/>
    </location>
</feature>
<evidence type="ECO:0008006" key="7">
    <source>
        <dbReference type="Google" id="ProtNLM"/>
    </source>
</evidence>
<evidence type="ECO:0000313" key="6">
    <source>
        <dbReference type="Proteomes" id="UP000214365"/>
    </source>
</evidence>
<reference evidence="5 6" key="1">
    <citation type="submission" date="2015-06" db="EMBL/GenBank/DDBJ databases">
        <title>Talaromyces atroroseus IBT 11181 draft genome.</title>
        <authorList>
            <person name="Rasmussen K.B."/>
            <person name="Rasmussen S."/>
            <person name="Petersen B."/>
            <person name="Sicheritz-Ponten T."/>
            <person name="Mortensen U.H."/>
            <person name="Thrane U."/>
        </authorList>
    </citation>
    <scope>NUCLEOTIDE SEQUENCE [LARGE SCALE GENOMIC DNA]</scope>
    <source>
        <strain evidence="5 6">IBT 11181</strain>
    </source>
</reference>
<evidence type="ECO:0000313" key="5">
    <source>
        <dbReference type="EMBL" id="OKL63821.1"/>
    </source>
</evidence>
<evidence type="ECO:0000256" key="4">
    <source>
        <dbReference type="SAM" id="Phobius"/>
    </source>
</evidence>
<dbReference type="PANTHER" id="PTHR33365:SF4">
    <property type="entry name" value="CYCLOCHLOROTINE BIOSYNTHESIS PROTEIN O"/>
    <property type="match status" value="1"/>
</dbReference>
<dbReference type="RefSeq" id="XP_020123942.1">
    <property type="nucleotide sequence ID" value="XM_020259844.1"/>
</dbReference>
<accession>A0A225AQC2</accession>
<dbReference type="OrthoDB" id="4215878at2759"/>
<dbReference type="PANTHER" id="PTHR33365">
    <property type="entry name" value="YALI0B05434P"/>
    <property type="match status" value="1"/>
</dbReference>
<dbReference type="GO" id="GO:0043386">
    <property type="term" value="P:mycotoxin biosynthetic process"/>
    <property type="evidence" value="ECO:0007669"/>
    <property type="project" value="InterPro"/>
</dbReference>
<feature type="transmembrane region" description="Helical" evidence="4">
    <location>
        <begin position="54"/>
        <end position="76"/>
    </location>
</feature>